<evidence type="ECO:0000259" key="2">
    <source>
        <dbReference type="SMART" id="SM00331"/>
    </source>
</evidence>
<protein>
    <submittedName>
        <fullName evidence="3">Stage II sporulation protein E (SpoIIE)</fullName>
    </submittedName>
</protein>
<dbReference type="EMBL" id="FMCX01000001">
    <property type="protein sequence ID" value="SCE67423.1"/>
    <property type="molecule type" value="Genomic_DNA"/>
</dbReference>
<keyword evidence="4" id="KW-1185">Reference proteome</keyword>
<dbReference type="AlphaFoldDB" id="A0A1C4U6S7"/>
<dbReference type="GO" id="GO:0016791">
    <property type="term" value="F:phosphatase activity"/>
    <property type="evidence" value="ECO:0007669"/>
    <property type="project" value="TreeGrafter"/>
</dbReference>
<organism evidence="3 4">
    <name type="scientific">Micromonospora mirobrigensis</name>
    <dbReference type="NCBI Taxonomy" id="262898"/>
    <lineage>
        <taxon>Bacteria</taxon>
        <taxon>Bacillati</taxon>
        <taxon>Actinomycetota</taxon>
        <taxon>Actinomycetes</taxon>
        <taxon>Micromonosporales</taxon>
        <taxon>Micromonosporaceae</taxon>
        <taxon>Micromonospora</taxon>
    </lineage>
</organism>
<dbReference type="OrthoDB" id="3280057at2"/>
<gene>
    <name evidence="3" type="ORF">GA0070564_101267</name>
</gene>
<dbReference type="Proteomes" id="UP000199504">
    <property type="component" value="Unassembled WGS sequence"/>
</dbReference>
<dbReference type="STRING" id="262898.GA0070564_101267"/>
<dbReference type="Pfam" id="PF07228">
    <property type="entry name" value="SpoIIE"/>
    <property type="match status" value="1"/>
</dbReference>
<proteinExistence type="predicted"/>
<dbReference type="InterPro" id="IPR001932">
    <property type="entry name" value="PPM-type_phosphatase-like_dom"/>
</dbReference>
<dbReference type="PANTHER" id="PTHR43156:SF2">
    <property type="entry name" value="STAGE II SPORULATION PROTEIN E"/>
    <property type="match status" value="1"/>
</dbReference>
<reference evidence="4" key="1">
    <citation type="submission" date="2016-06" db="EMBL/GenBank/DDBJ databases">
        <authorList>
            <person name="Varghese N."/>
            <person name="Submissions Spin"/>
        </authorList>
    </citation>
    <scope>NUCLEOTIDE SEQUENCE [LARGE SCALE GENOMIC DNA]</scope>
    <source>
        <strain evidence="4">DSM 44830</strain>
    </source>
</reference>
<dbReference type="RefSeq" id="WP_091601344.1">
    <property type="nucleotide sequence ID" value="NZ_FMCX01000001.1"/>
</dbReference>
<dbReference type="SUPFAM" id="SSF81606">
    <property type="entry name" value="PP2C-like"/>
    <property type="match status" value="1"/>
</dbReference>
<name>A0A1C4U6S7_9ACTN</name>
<evidence type="ECO:0000313" key="4">
    <source>
        <dbReference type="Proteomes" id="UP000199504"/>
    </source>
</evidence>
<feature type="domain" description="PPM-type phosphatase" evidence="2">
    <location>
        <begin position="174"/>
        <end position="390"/>
    </location>
</feature>
<accession>A0A1C4U6S7</accession>
<dbReference type="InterPro" id="IPR036457">
    <property type="entry name" value="PPM-type-like_dom_sf"/>
</dbReference>
<evidence type="ECO:0000313" key="3">
    <source>
        <dbReference type="EMBL" id="SCE67423.1"/>
    </source>
</evidence>
<dbReference type="InterPro" id="IPR052016">
    <property type="entry name" value="Bact_Sigma-Reg"/>
</dbReference>
<dbReference type="Gene3D" id="3.60.40.10">
    <property type="entry name" value="PPM-type phosphatase domain"/>
    <property type="match status" value="1"/>
</dbReference>
<evidence type="ECO:0000256" key="1">
    <source>
        <dbReference type="ARBA" id="ARBA00022801"/>
    </source>
</evidence>
<keyword evidence="1" id="KW-0378">Hydrolase</keyword>
<dbReference type="SMART" id="SM00331">
    <property type="entry name" value="PP2C_SIG"/>
    <property type="match status" value="1"/>
</dbReference>
<sequence>MTDSDIWQRAVADLVDRAHRLAPDDLTMAVNTALAGSGVAVTVYLVDVEQHRLRPLPDPARPARDPLSIDGSLPGRAFTLLEPYAAQGEPARLWVPVVNGTDRLGLLEVSLPPGTDPADRSVRDGCRLVAGLIGHLVTSKRAYGDNLRRATRSRPMAVSAELLWELLPPLTFATGDTVISGLLEPCYDVGGDAFDYALDDGVISLAILDGVGHGLPAALTTAVALAAIRATRRAGGGLLEQARAVDDAVRAEWADARFVTGVLATFDPATGVLRYVNAGHPAPLLLRRGHAVHDLTGGRRLPLGLSGPAPEPAELRWEPEDRLLLYTDGVTEARDAAGELFGAARLADLAERHTGSALPPAETLRRLSHAVADHQAGELADDATLLLVQWSPAAADRSVP</sequence>
<dbReference type="PANTHER" id="PTHR43156">
    <property type="entry name" value="STAGE II SPORULATION PROTEIN E-RELATED"/>
    <property type="match status" value="1"/>
</dbReference>